<dbReference type="Proteomes" id="UP001321486">
    <property type="component" value="Chromosome"/>
</dbReference>
<protein>
    <submittedName>
        <fullName evidence="1">Uncharacterized protein</fullName>
    </submittedName>
</protein>
<dbReference type="PANTHER" id="PTHR36848">
    <property type="entry name" value="DNA-BINDING PROTEIN (PUTATIVE SECRETED PROTEIN)-RELATED"/>
    <property type="match status" value="1"/>
</dbReference>
<evidence type="ECO:0000313" key="2">
    <source>
        <dbReference type="Proteomes" id="UP001321486"/>
    </source>
</evidence>
<evidence type="ECO:0000313" key="1">
    <source>
        <dbReference type="EMBL" id="BDZ50838.1"/>
    </source>
</evidence>
<dbReference type="Gene3D" id="2.60.120.260">
    <property type="entry name" value="Galactose-binding domain-like"/>
    <property type="match status" value="1"/>
</dbReference>
<sequence length="390" mass="41618">MFQSALDPDVAARLVELASAGARIVLVHGTKELKQLLTNSYTEHERAAARTPGLDGRDAELAATVTELLALPTVTEVDDAADTVEALRALGVTGRAEFVAENRSVLSHLREDGDLLHLYVYQFLYETEAATRLEVALPGEGTVYRIDAWSGSLQPYGETRVDGGRTIVSIELAPGETALFTLDRSAAPAVAAPTSATRTVTVPVPVPVATLSEWHIAVESWDAGELQTITEDRGLGYTSREVRPLTAVTRLDAGSGALRPWKDIPEVGPSVSGVGEYSTEFTVETLAEGARYVLDLGSTSGGLGSVRINGADPRGFDTSHPVVDVTDDLRTGSNTVVVRVASSLNNRLLARGYYDSVPDVFAEITGSPEAMQRTVVRDHGLVGPVTLQRR</sequence>
<reference evidence="2" key="1">
    <citation type="journal article" date="2019" name="Int. J. Syst. Evol. Microbiol.">
        <title>The Global Catalogue of Microorganisms (GCM) 10K type strain sequencing project: providing services to taxonomists for standard genome sequencing and annotation.</title>
        <authorList>
            <consortium name="The Broad Institute Genomics Platform"/>
            <consortium name="The Broad Institute Genome Sequencing Center for Infectious Disease"/>
            <person name="Wu L."/>
            <person name="Ma J."/>
        </authorList>
    </citation>
    <scope>NUCLEOTIDE SEQUENCE [LARGE SCALE GENOMIC DNA]</scope>
    <source>
        <strain evidence="2">NBRC 108728</strain>
    </source>
</reference>
<dbReference type="InterPro" id="IPR008979">
    <property type="entry name" value="Galactose-bd-like_sf"/>
</dbReference>
<dbReference type="SUPFAM" id="SSF49785">
    <property type="entry name" value="Galactose-binding domain-like"/>
    <property type="match status" value="1"/>
</dbReference>
<organism evidence="1 2">
    <name type="scientific">Frondihabitans sucicola</name>
    <dbReference type="NCBI Taxonomy" id="1268041"/>
    <lineage>
        <taxon>Bacteria</taxon>
        <taxon>Bacillati</taxon>
        <taxon>Actinomycetota</taxon>
        <taxon>Actinomycetes</taxon>
        <taxon>Micrococcales</taxon>
        <taxon>Microbacteriaceae</taxon>
        <taxon>Frondihabitans</taxon>
    </lineage>
</organism>
<dbReference type="RefSeq" id="WP_286343758.1">
    <property type="nucleotide sequence ID" value="NZ_AP027732.1"/>
</dbReference>
<gene>
    <name evidence="1" type="ORF">GCM10025867_30790</name>
</gene>
<proteinExistence type="predicted"/>
<name>A0ABM8GRA9_9MICO</name>
<accession>A0ABM8GRA9</accession>
<dbReference type="EMBL" id="AP027732">
    <property type="protein sequence ID" value="BDZ50838.1"/>
    <property type="molecule type" value="Genomic_DNA"/>
</dbReference>
<dbReference type="PANTHER" id="PTHR36848:SF2">
    <property type="entry name" value="SECRETED PROTEIN"/>
    <property type="match status" value="1"/>
</dbReference>
<keyword evidence="2" id="KW-1185">Reference proteome</keyword>
<dbReference type="InterPro" id="IPR053161">
    <property type="entry name" value="Ulvan_degrading_GH"/>
</dbReference>